<dbReference type="SMART" id="SM00338">
    <property type="entry name" value="BRLZ"/>
    <property type="match status" value="1"/>
</dbReference>
<dbReference type="GO" id="GO:0000981">
    <property type="term" value="F:DNA-binding transcription factor activity, RNA polymerase II-specific"/>
    <property type="evidence" value="ECO:0007669"/>
    <property type="project" value="TreeGrafter"/>
</dbReference>
<dbReference type="AlphaFoldDB" id="A0A0H4LHR1"/>
<evidence type="ECO:0000259" key="7">
    <source>
        <dbReference type="PROSITE" id="PS50217"/>
    </source>
</evidence>
<evidence type="ECO:0000256" key="1">
    <source>
        <dbReference type="ARBA" id="ARBA00006882"/>
    </source>
</evidence>
<dbReference type="SUPFAM" id="SSF47454">
    <property type="entry name" value="A DNA-binding domain in eukaryotic transcription factors"/>
    <property type="match status" value="1"/>
</dbReference>
<evidence type="ECO:0000256" key="4">
    <source>
        <dbReference type="ARBA" id="ARBA00023163"/>
    </source>
</evidence>
<keyword evidence="4" id="KW-0804">Transcription</keyword>
<dbReference type="CDD" id="cd14696">
    <property type="entry name" value="bZIP_Jun"/>
    <property type="match status" value="1"/>
</dbReference>
<evidence type="ECO:0000256" key="6">
    <source>
        <dbReference type="SAM" id="MobiDB-lite"/>
    </source>
</evidence>
<dbReference type="InterPro" id="IPR008917">
    <property type="entry name" value="TF_DNA-bd_sf"/>
</dbReference>
<keyword evidence="3" id="KW-0238">DNA-binding</keyword>
<dbReference type="InterPro" id="IPR005643">
    <property type="entry name" value="JNK"/>
</dbReference>
<dbReference type="PANTHER" id="PTHR11462:SF35">
    <property type="entry name" value="TRANSCRIPTION FACTOR JRA"/>
    <property type="match status" value="1"/>
</dbReference>
<keyword evidence="5" id="KW-0175">Coiled coil</keyword>
<dbReference type="InterPro" id="IPR046347">
    <property type="entry name" value="bZIP_sf"/>
</dbReference>
<dbReference type="InterPro" id="IPR004827">
    <property type="entry name" value="bZIP"/>
</dbReference>
<dbReference type="InterPro" id="IPR002112">
    <property type="entry name" value="Leuzip_Jun"/>
</dbReference>
<dbReference type="Pfam" id="PF00170">
    <property type="entry name" value="bZIP_1"/>
    <property type="match status" value="1"/>
</dbReference>
<accession>A0A0H4LHR1</accession>
<dbReference type="InterPro" id="IPR050946">
    <property type="entry name" value="AP-1_TF_bZIP"/>
</dbReference>
<dbReference type="PANTHER" id="PTHR11462">
    <property type="entry name" value="JUN TRANSCRIPTION FACTOR-RELATED"/>
    <property type="match status" value="1"/>
</dbReference>
<feature type="region of interest" description="Disordered" evidence="6">
    <location>
        <begin position="116"/>
        <end position="155"/>
    </location>
</feature>
<keyword evidence="2" id="KW-0805">Transcription regulation</keyword>
<feature type="domain" description="BZIP" evidence="7">
    <location>
        <begin position="230"/>
        <end position="293"/>
    </location>
</feature>
<evidence type="ECO:0000313" key="8">
    <source>
        <dbReference type="EMBL" id="AKP06506.1"/>
    </source>
</evidence>
<proteinExistence type="evidence at transcript level"/>
<dbReference type="EMBL" id="KP347629">
    <property type="protein sequence ID" value="AKP06506.1"/>
    <property type="molecule type" value="mRNA"/>
</dbReference>
<evidence type="ECO:0000256" key="3">
    <source>
        <dbReference type="ARBA" id="ARBA00023125"/>
    </source>
</evidence>
<dbReference type="GO" id="GO:0000978">
    <property type="term" value="F:RNA polymerase II cis-regulatory region sequence-specific DNA binding"/>
    <property type="evidence" value="ECO:0007669"/>
    <property type="project" value="TreeGrafter"/>
</dbReference>
<evidence type="ECO:0000256" key="5">
    <source>
        <dbReference type="SAM" id="Coils"/>
    </source>
</evidence>
<reference evidence="8" key="1">
    <citation type="submission" date="2015-01" db="EMBL/GenBank/DDBJ databases">
        <authorList>
            <person name="Zheng X."/>
        </authorList>
    </citation>
    <scope>NUCLEOTIDE SEQUENCE</scope>
    <source>
        <tissue evidence="8">Mantle</tissue>
    </source>
</reference>
<sequence length="309" mass="34373">MEAVDRTFYPDEPQDLKIENNQVNQLKRKMTLDFNSGGKTKQQKVAQMLASPDLNMLKLASPELEKMIIQANGFVTTTPTPTQFIFPKYVTEEQEQYARGFVEALAEIHGKQQVLPVPQGAIPPPQQKPVALTRPRDDSSDDDSNSSFHHSSDPVVSLATTTTLPGGLVTINPAVSLFQSAAMNRTLAQNSLTSLTNVRTSQVKEEPQTVPCVNSNTPPLSPIDMDNQEKIKLERKRARNRVAARKCRTRKLERIARLEERVAELKGQNSDLASTASNLRDQVCKLKQQIIEHVNSGCNIMLSTNIQLC</sequence>
<dbReference type="PROSITE" id="PS00036">
    <property type="entry name" value="BZIP_BASIC"/>
    <property type="match status" value="1"/>
</dbReference>
<comment type="similarity">
    <text evidence="1">Belongs to the bZIP family. Jun subfamily.</text>
</comment>
<organism evidence="8">
    <name type="scientific">Pinctada fucata</name>
    <name type="common">Akoya pearl oyster</name>
    <name type="synonym">Pinctada imbricata fucata</name>
    <dbReference type="NCBI Taxonomy" id="50426"/>
    <lineage>
        <taxon>Eukaryota</taxon>
        <taxon>Metazoa</taxon>
        <taxon>Spiralia</taxon>
        <taxon>Lophotrochozoa</taxon>
        <taxon>Mollusca</taxon>
        <taxon>Bivalvia</taxon>
        <taxon>Autobranchia</taxon>
        <taxon>Pteriomorphia</taxon>
        <taxon>Pterioida</taxon>
        <taxon>Pterioidea</taxon>
        <taxon>Pteriidae</taxon>
        <taxon>Pinctada</taxon>
    </lineage>
</organism>
<evidence type="ECO:0000256" key="2">
    <source>
        <dbReference type="ARBA" id="ARBA00023015"/>
    </source>
</evidence>
<protein>
    <submittedName>
        <fullName evidence="8">Transcription factor AP-1</fullName>
    </submittedName>
</protein>
<dbReference type="PROSITE" id="PS50217">
    <property type="entry name" value="BZIP"/>
    <property type="match status" value="1"/>
</dbReference>
<feature type="coiled-coil region" evidence="5">
    <location>
        <begin position="248"/>
        <end position="282"/>
    </location>
</feature>
<dbReference type="FunFam" id="1.20.5.170:FF:000012">
    <property type="entry name" value="Putative transcription factor AP-1"/>
    <property type="match status" value="1"/>
</dbReference>
<dbReference type="GO" id="GO:0005667">
    <property type="term" value="C:transcription regulator complex"/>
    <property type="evidence" value="ECO:0007669"/>
    <property type="project" value="TreeGrafter"/>
</dbReference>
<name>A0A0H4LHR1_PINFU</name>
<dbReference type="GO" id="GO:0051726">
    <property type="term" value="P:regulation of cell cycle"/>
    <property type="evidence" value="ECO:0007669"/>
    <property type="project" value="TreeGrafter"/>
</dbReference>
<dbReference type="PRINTS" id="PR00043">
    <property type="entry name" value="LEUZIPPRJUN"/>
</dbReference>
<dbReference type="SMR" id="A0A0H4LHR1"/>
<dbReference type="GO" id="GO:0042127">
    <property type="term" value="P:regulation of cell population proliferation"/>
    <property type="evidence" value="ECO:0007669"/>
    <property type="project" value="TreeGrafter"/>
</dbReference>
<dbReference type="Pfam" id="PF03957">
    <property type="entry name" value="Jun"/>
    <property type="match status" value="1"/>
</dbReference>
<dbReference type="Gene3D" id="1.20.5.170">
    <property type="match status" value="1"/>
</dbReference>
<feature type="region of interest" description="Disordered" evidence="6">
    <location>
        <begin position="199"/>
        <end position="224"/>
    </location>
</feature>
<dbReference type="SUPFAM" id="SSF57959">
    <property type="entry name" value="Leucine zipper domain"/>
    <property type="match status" value="1"/>
</dbReference>